<evidence type="ECO:0000256" key="5">
    <source>
        <dbReference type="ARBA" id="ARBA00023128"/>
    </source>
</evidence>
<sequence length="192" mass="22755">MATYVKLIKGTFNYMWRHFVRVKEQFCITYLPEEVFAINYYETPSQIQNNRNSSSNASVFEDIFGNGFLWAVPRSRRSIEKRLTRKMGQNKMLVPKKNILICNECGHFHEAHTICGNCYEKVKQETQLLQEEIQKELSLEPVEKEVVIVYQKEPKDYLKVQGKRIVEIPRERPSWFSKNILEKTYSTNKAKH</sequence>
<name>A0ABM1BQI2_LIMPO</name>
<comment type="subcellular location">
    <subcellularLocation>
        <location evidence="1">Mitochondrion</location>
    </subcellularLocation>
</comment>
<comment type="similarity">
    <text evidence="2">Belongs to the bacterial ribosomal protein bL32 family.</text>
</comment>
<dbReference type="GeneID" id="106470696"/>
<dbReference type="InterPro" id="IPR002677">
    <property type="entry name" value="Ribosomal_bL32"/>
</dbReference>
<dbReference type="Pfam" id="PF01783">
    <property type="entry name" value="Ribosomal_L32p"/>
    <property type="match status" value="1"/>
</dbReference>
<evidence type="ECO:0000313" key="10">
    <source>
        <dbReference type="Proteomes" id="UP000694941"/>
    </source>
</evidence>
<evidence type="ECO:0000256" key="6">
    <source>
        <dbReference type="ARBA" id="ARBA00023274"/>
    </source>
</evidence>
<evidence type="ECO:0000256" key="8">
    <source>
        <dbReference type="ARBA" id="ARBA00042577"/>
    </source>
</evidence>
<evidence type="ECO:0000256" key="7">
    <source>
        <dbReference type="ARBA" id="ARBA00039935"/>
    </source>
</evidence>
<dbReference type="InterPro" id="IPR011332">
    <property type="entry name" value="Ribosomal_zn-bd"/>
</dbReference>
<keyword evidence="6" id="KW-0687">Ribonucleoprotein</keyword>
<keyword evidence="4" id="KW-0689">Ribosomal protein</keyword>
<evidence type="ECO:0000256" key="2">
    <source>
        <dbReference type="ARBA" id="ARBA00008560"/>
    </source>
</evidence>
<evidence type="ECO:0000256" key="1">
    <source>
        <dbReference type="ARBA" id="ARBA00004173"/>
    </source>
</evidence>
<dbReference type="NCBIfam" id="TIGR01031">
    <property type="entry name" value="rpmF_bact"/>
    <property type="match status" value="1"/>
</dbReference>
<accession>A0ABM1BQI2</accession>
<evidence type="ECO:0000256" key="4">
    <source>
        <dbReference type="ARBA" id="ARBA00022980"/>
    </source>
</evidence>
<organism evidence="10 11">
    <name type="scientific">Limulus polyphemus</name>
    <name type="common">Atlantic horseshoe crab</name>
    <dbReference type="NCBI Taxonomy" id="6850"/>
    <lineage>
        <taxon>Eukaryota</taxon>
        <taxon>Metazoa</taxon>
        <taxon>Ecdysozoa</taxon>
        <taxon>Arthropoda</taxon>
        <taxon>Chelicerata</taxon>
        <taxon>Merostomata</taxon>
        <taxon>Xiphosura</taxon>
        <taxon>Limulidae</taxon>
        <taxon>Limulus</taxon>
    </lineage>
</organism>
<dbReference type="InterPro" id="IPR051991">
    <property type="entry name" value="Mitoribosomal_protein_bL32"/>
</dbReference>
<dbReference type="RefSeq" id="XP_013786713.1">
    <property type="nucleotide sequence ID" value="XM_013931259.2"/>
</dbReference>
<evidence type="ECO:0000256" key="3">
    <source>
        <dbReference type="ARBA" id="ARBA00022946"/>
    </source>
</evidence>
<reference evidence="11" key="1">
    <citation type="submission" date="2025-08" db="UniProtKB">
        <authorList>
            <consortium name="RefSeq"/>
        </authorList>
    </citation>
    <scope>IDENTIFICATION</scope>
    <source>
        <tissue evidence="11">Muscle</tissue>
    </source>
</reference>
<comment type="function">
    <text evidence="9">Component of the mitochondrial large ribosomal subunit (mt-LSU). The mitochondrial ribosome (mitoribosome) is a large ribonucleoprotein complex responsible for the synthesis of proteins inside mitochondria.</text>
</comment>
<keyword evidence="10" id="KW-1185">Reference proteome</keyword>
<evidence type="ECO:0000313" key="11">
    <source>
        <dbReference type="RefSeq" id="XP_013786713.1"/>
    </source>
</evidence>
<protein>
    <recommendedName>
        <fullName evidence="7">Large ribosomal subunit protein bL32m</fullName>
    </recommendedName>
    <alternativeName>
        <fullName evidence="8">39S ribosomal protein L32, mitochondrial</fullName>
    </alternativeName>
</protein>
<keyword evidence="5" id="KW-0496">Mitochondrion</keyword>
<evidence type="ECO:0000256" key="9">
    <source>
        <dbReference type="ARBA" id="ARBA00045766"/>
    </source>
</evidence>
<dbReference type="PANTHER" id="PTHR21026:SF2">
    <property type="entry name" value="LARGE RIBOSOMAL SUBUNIT PROTEIN BL32M"/>
    <property type="match status" value="1"/>
</dbReference>
<dbReference type="PANTHER" id="PTHR21026">
    <property type="entry name" value="39S RIBOSOMAL PROTEIN L32, MITOCHONDRIAL"/>
    <property type="match status" value="1"/>
</dbReference>
<dbReference type="SUPFAM" id="SSF57829">
    <property type="entry name" value="Zn-binding ribosomal proteins"/>
    <property type="match status" value="1"/>
</dbReference>
<dbReference type="Proteomes" id="UP000694941">
    <property type="component" value="Unplaced"/>
</dbReference>
<gene>
    <name evidence="11" type="primary">LOC106470696</name>
</gene>
<proteinExistence type="inferred from homology"/>
<keyword evidence="3" id="KW-0809">Transit peptide</keyword>